<evidence type="ECO:0000313" key="3">
    <source>
        <dbReference type="Proteomes" id="UP000095280"/>
    </source>
</evidence>
<evidence type="ECO:0000256" key="1">
    <source>
        <dbReference type="ARBA" id="ARBA00022679"/>
    </source>
</evidence>
<keyword evidence="3" id="KW-1185">Reference proteome</keyword>
<protein>
    <submittedName>
        <fullName evidence="4">Transferase</fullName>
    </submittedName>
</protein>
<dbReference type="Pfam" id="PF02458">
    <property type="entry name" value="Transferase"/>
    <property type="match status" value="1"/>
</dbReference>
<feature type="region of interest" description="Disordered" evidence="2">
    <location>
        <begin position="184"/>
        <end position="215"/>
    </location>
</feature>
<evidence type="ECO:0000256" key="2">
    <source>
        <dbReference type="SAM" id="MobiDB-lite"/>
    </source>
</evidence>
<dbReference type="Gene3D" id="3.30.559.10">
    <property type="entry name" value="Chloramphenicol acetyltransferase-like domain"/>
    <property type="match status" value="2"/>
</dbReference>
<feature type="compositionally biased region" description="Basic and acidic residues" evidence="2">
    <location>
        <begin position="184"/>
        <end position="203"/>
    </location>
</feature>
<dbReference type="PANTHER" id="PTHR31642">
    <property type="entry name" value="TRICHOTHECENE 3-O-ACETYLTRANSFERASE"/>
    <property type="match status" value="1"/>
</dbReference>
<dbReference type="AlphaFoldDB" id="A0A1I8INC0"/>
<dbReference type="InterPro" id="IPR050317">
    <property type="entry name" value="Plant_Fungal_Acyltransferase"/>
</dbReference>
<dbReference type="PANTHER" id="PTHR31642:SF310">
    <property type="entry name" value="FATTY ALCOHOL:CAFFEOYL-COA ACYLTRANSFERASE"/>
    <property type="match status" value="1"/>
</dbReference>
<reference evidence="4" key="1">
    <citation type="submission" date="2016-11" db="UniProtKB">
        <authorList>
            <consortium name="WormBaseParasite"/>
        </authorList>
    </citation>
    <scope>IDENTIFICATION</scope>
</reference>
<keyword evidence="1" id="KW-0808">Transferase</keyword>
<dbReference type="WBParaSite" id="maker-uti_cns_0014674-snap-gene-0.4-mRNA-1">
    <property type="protein sequence ID" value="maker-uti_cns_0014674-snap-gene-0.4-mRNA-1"/>
    <property type="gene ID" value="maker-uti_cns_0014674-snap-gene-0.4"/>
</dbReference>
<organism evidence="3 4">
    <name type="scientific">Macrostomum lignano</name>
    <dbReference type="NCBI Taxonomy" id="282301"/>
    <lineage>
        <taxon>Eukaryota</taxon>
        <taxon>Metazoa</taxon>
        <taxon>Spiralia</taxon>
        <taxon>Lophotrochozoa</taxon>
        <taxon>Platyhelminthes</taxon>
        <taxon>Rhabditophora</taxon>
        <taxon>Macrostomorpha</taxon>
        <taxon>Macrostomida</taxon>
        <taxon>Macrostomidae</taxon>
        <taxon>Macrostomum</taxon>
    </lineage>
</organism>
<name>A0A1I8INC0_9PLAT</name>
<dbReference type="GO" id="GO:0016747">
    <property type="term" value="F:acyltransferase activity, transferring groups other than amino-acyl groups"/>
    <property type="evidence" value="ECO:0007669"/>
    <property type="project" value="TreeGrafter"/>
</dbReference>
<dbReference type="Proteomes" id="UP000095280">
    <property type="component" value="Unplaced"/>
</dbReference>
<sequence length="458" mass="50112">MLVTESTAEVLHADLSRWSGIDPPEIPLSPIDSVMPPCYITAIYVFKNANGLADFMPFDLLSEGLKLAMVDFPDLNYRLKRNCTGDCVLVTENCGVRLVTANADFSAADLEAINFDPVRLPASLLDGSPADCGQFVCKFKLTRLSDNSVALGVLLHHNVMDGDGAFGFINRWAGICRELRQRGGRPAEPELQRPPVSRDRSVLKPDGVPSSVDHQGREYAYVEPQPAPEPEVKPTLPVTQAPQFTARLFHLSADFLARLKNSVNSEPGEQPAVQCTTNDCLVALLWRCVTKAKRLPADAPTKFAMACNARQRLSLPAGYAGNANFYIADQLTAGEVADGLSLAGLARRVRAAVSRGTAPDYLRSILRWLAERPDRSRILPGFRMFANDLAFTSWVHFPVYEADFGWGRPLRFAVPSAGFDGLAVLMPRFDGDGYDVLTGCEVDAMDRLAAMPELARPT</sequence>
<proteinExistence type="predicted"/>
<accession>A0A1I8INC0</accession>
<evidence type="ECO:0000313" key="4">
    <source>
        <dbReference type="WBParaSite" id="maker-uti_cns_0014674-snap-gene-0.4-mRNA-1"/>
    </source>
</evidence>
<dbReference type="InterPro" id="IPR023213">
    <property type="entry name" value="CAT-like_dom_sf"/>
</dbReference>